<organism evidence="1 2">
    <name type="scientific">Stegodyphus mimosarum</name>
    <name type="common">African social velvet spider</name>
    <dbReference type="NCBI Taxonomy" id="407821"/>
    <lineage>
        <taxon>Eukaryota</taxon>
        <taxon>Metazoa</taxon>
        <taxon>Ecdysozoa</taxon>
        <taxon>Arthropoda</taxon>
        <taxon>Chelicerata</taxon>
        <taxon>Arachnida</taxon>
        <taxon>Araneae</taxon>
        <taxon>Araneomorphae</taxon>
        <taxon>Entelegynae</taxon>
        <taxon>Eresoidea</taxon>
        <taxon>Eresidae</taxon>
        <taxon>Stegodyphus</taxon>
    </lineage>
</organism>
<name>A0A087T4E9_STEMI</name>
<proteinExistence type="predicted"/>
<reference evidence="1 2" key="1">
    <citation type="submission" date="2013-11" db="EMBL/GenBank/DDBJ databases">
        <title>Genome sequencing of Stegodyphus mimosarum.</title>
        <authorList>
            <person name="Bechsgaard J."/>
        </authorList>
    </citation>
    <scope>NUCLEOTIDE SEQUENCE [LARGE SCALE GENOMIC DNA]</scope>
</reference>
<dbReference type="Proteomes" id="UP000054359">
    <property type="component" value="Unassembled WGS sequence"/>
</dbReference>
<sequence>MEMQRKENVDLQLMIVMKVTKVTVLVLLLKKILYKYCNFLSHFLWQIPWKTMTQ</sequence>
<feature type="non-terminal residue" evidence="1">
    <location>
        <position position="54"/>
    </location>
</feature>
<protein>
    <submittedName>
        <fullName evidence="1">Uncharacterized protein</fullName>
    </submittedName>
</protein>
<keyword evidence="2" id="KW-1185">Reference proteome</keyword>
<evidence type="ECO:0000313" key="2">
    <source>
        <dbReference type="Proteomes" id="UP000054359"/>
    </source>
</evidence>
<gene>
    <name evidence="1" type="ORF">X975_26283</name>
</gene>
<accession>A0A087T4E9</accession>
<evidence type="ECO:0000313" key="1">
    <source>
        <dbReference type="EMBL" id="KFM59988.1"/>
    </source>
</evidence>
<dbReference type="AlphaFoldDB" id="A0A087T4E9"/>
<dbReference type="EMBL" id="KK113365">
    <property type="protein sequence ID" value="KFM59988.1"/>
    <property type="molecule type" value="Genomic_DNA"/>
</dbReference>